<keyword evidence="1" id="KW-0233">DNA recombination</keyword>
<dbReference type="Gene3D" id="3.40.50.300">
    <property type="entry name" value="P-loop containing nucleotide triphosphate hydrolases"/>
    <property type="match status" value="1"/>
</dbReference>
<reference evidence="6" key="2">
    <citation type="submission" date="2025-08" db="UniProtKB">
        <authorList>
            <consortium name="RefSeq"/>
        </authorList>
    </citation>
    <scope>IDENTIFICATION</scope>
    <source>
        <tissue evidence="6">Whole plant</tissue>
    </source>
</reference>
<keyword evidence="1" id="KW-0547">Nucleotide-binding</keyword>
<evidence type="ECO:0000259" key="3">
    <source>
        <dbReference type="Pfam" id="PF14214"/>
    </source>
</evidence>
<proteinExistence type="inferred from homology"/>
<dbReference type="Pfam" id="PF21530">
    <property type="entry name" value="Pif1_2B_dom"/>
    <property type="match status" value="1"/>
</dbReference>
<dbReference type="PANTHER" id="PTHR10492">
    <property type="match status" value="1"/>
</dbReference>
<dbReference type="Pfam" id="PF05970">
    <property type="entry name" value="PIF1"/>
    <property type="match status" value="1"/>
</dbReference>
<keyword evidence="1" id="KW-0227">DNA damage</keyword>
<dbReference type="Proteomes" id="UP000515211">
    <property type="component" value="Chromosome 7"/>
</dbReference>
<dbReference type="InterPro" id="IPR027417">
    <property type="entry name" value="P-loop_NTPase"/>
</dbReference>
<sequence>MYNNCKDAFAICRYAGYPSYFITITCNPEWTEIKDCVAAYSLNSSDRPDIISRVFKIKLDVLMKDLKDGSIFGKPKRIVYTVEFQKCGLPHCHILLFAQPAEKPRSSEDIDHHISAEIPDEHTQPKLYILVQKFMIHGPCGVLNMSSPCMVNGRCSKFYPVPFCEKTSIDSTGFPRYKRSDNGRSTSKRNVNLDNRFVVPYNATLLLKYGCHINVEYTCQTSAMKYLFKYVHKGNDRVTASFFRLHDSVGSNVTVDEIQNYYDCRYISACEAFWRLFGFEIQYKKPNVIRLPFHLPNEQNVLYEDHQLIENVIDAAVSKDSMFIGWFKANKNFELARTLTYAEMPSFFVWDKQGYMWRPQKQGNVIGRLTHIPHSHGEEYYLRMLLNYQKGCQTFADVRSVGGVVYDTFKEACYALGLLQDDREFIDAINEASSWASPNYIRRLFAMLLMSNNIVRPDMVWEKCWQHCVDNLLPSGRHHLGKVSGLLLLSGYCFALNSYHSIQKRPCSIHEIKSITLAEIEKLLQPNGRSLKDFPDMPFPDYAGLPEPSNTIFSDELNFDRTELASVAVDLISRLNRDHRIAFDTIANAVRRDAGGFFFVCGYGGTGKTFLWNAMSASIRSKGDIVLNVASSGIAALLLPNGRTTHSRFKVPLSVNQDSICNIRQATPLAHLISSAKLVIWDEAPMLNKFCFEALDKCLKDVLRFDRGYIPHAPFGGKIVVLGGDFRQILPVIPRGSREEIVHSCINASNLWKSCQVLQLTKNMRLSRGSRDIHGVQLKEFATWLLQVGDGLIGDNADGESVIRIPDNLLLNVESPCLHDLVLFVYPDILIYSSSVDYFKGRSILAPTLDVVNEVNNHVMSLIPGNERVYLSSDTLISEDGHLESELYTMSTESLNVLNCSGIPQHRLVLKIGVPVMLLCNIDQSNGLCNGTRMQVKHLGDHIIECVILAGRNTGDVVFIPRMNMSPNNDTLPIRFTRRQFPVALCFAMTINKSQGQTLSTVGVYLPRPVFTHGQLYVALSRVSMHSGLKILSVDSNGKVSNHTINVVYREVFTGMLPNILP</sequence>
<protein>
    <recommendedName>
        <fullName evidence="1">ATP-dependent DNA helicase</fullName>
        <ecNumber evidence="1">5.6.2.3</ecNumber>
    </recommendedName>
</protein>
<dbReference type="GeneID" id="107459463"/>
<dbReference type="InterPro" id="IPR025476">
    <property type="entry name" value="Helitron_helicase-like"/>
</dbReference>
<keyword evidence="1" id="KW-0347">Helicase</keyword>
<gene>
    <name evidence="6" type="primary">LOC107459463</name>
</gene>
<feature type="domain" description="Helitron helicase-like" evidence="3">
    <location>
        <begin position="1"/>
        <end position="96"/>
    </location>
</feature>
<keyword evidence="1" id="KW-0067">ATP-binding</keyword>
<feature type="domain" description="DNA helicase Pif1-like 2B" evidence="4">
    <location>
        <begin position="894"/>
        <end position="939"/>
    </location>
</feature>
<dbReference type="KEGG" id="adu:107459463"/>
<name>A0A6P4BY42_ARADU</name>
<dbReference type="PANTHER" id="PTHR10492:SF101">
    <property type="entry name" value="ATP-DEPENDENT DNA HELICASE"/>
    <property type="match status" value="1"/>
</dbReference>
<dbReference type="InterPro" id="IPR049163">
    <property type="entry name" value="Pif1-like_2B_dom"/>
</dbReference>
<dbReference type="InterPro" id="IPR010285">
    <property type="entry name" value="DNA_helicase_pif1-like_DEAD"/>
</dbReference>
<comment type="cofactor">
    <cofactor evidence="1">
        <name>Mg(2+)</name>
        <dbReference type="ChEBI" id="CHEBI:18420"/>
    </cofactor>
</comment>
<dbReference type="GO" id="GO:0006310">
    <property type="term" value="P:DNA recombination"/>
    <property type="evidence" value="ECO:0007669"/>
    <property type="project" value="UniProtKB-KW"/>
</dbReference>
<keyword evidence="5" id="KW-1185">Reference proteome</keyword>
<keyword evidence="1" id="KW-0234">DNA repair</keyword>
<dbReference type="Pfam" id="PF14214">
    <property type="entry name" value="Helitron_like_N"/>
    <property type="match status" value="1"/>
</dbReference>
<organism evidence="5 6">
    <name type="scientific">Arachis duranensis</name>
    <name type="common">Wild peanut</name>
    <dbReference type="NCBI Taxonomy" id="130453"/>
    <lineage>
        <taxon>Eukaryota</taxon>
        <taxon>Viridiplantae</taxon>
        <taxon>Streptophyta</taxon>
        <taxon>Embryophyta</taxon>
        <taxon>Tracheophyta</taxon>
        <taxon>Spermatophyta</taxon>
        <taxon>Magnoliopsida</taxon>
        <taxon>eudicotyledons</taxon>
        <taxon>Gunneridae</taxon>
        <taxon>Pentapetalae</taxon>
        <taxon>rosids</taxon>
        <taxon>fabids</taxon>
        <taxon>Fabales</taxon>
        <taxon>Fabaceae</taxon>
        <taxon>Papilionoideae</taxon>
        <taxon>50 kb inversion clade</taxon>
        <taxon>dalbergioids sensu lato</taxon>
        <taxon>Dalbergieae</taxon>
        <taxon>Pterocarpus clade</taxon>
        <taxon>Arachis</taxon>
    </lineage>
</organism>
<dbReference type="GO" id="GO:0043139">
    <property type="term" value="F:5'-3' DNA helicase activity"/>
    <property type="evidence" value="ECO:0007669"/>
    <property type="project" value="UniProtKB-EC"/>
</dbReference>
<evidence type="ECO:0000313" key="5">
    <source>
        <dbReference type="Proteomes" id="UP000515211"/>
    </source>
</evidence>
<evidence type="ECO:0000313" key="6">
    <source>
        <dbReference type="RefSeq" id="XP_015933179.1"/>
    </source>
</evidence>
<dbReference type="SUPFAM" id="SSF52540">
    <property type="entry name" value="P-loop containing nucleoside triphosphate hydrolases"/>
    <property type="match status" value="2"/>
</dbReference>
<accession>A0A6P4BY42</accession>
<evidence type="ECO:0000259" key="4">
    <source>
        <dbReference type="Pfam" id="PF21530"/>
    </source>
</evidence>
<evidence type="ECO:0000259" key="2">
    <source>
        <dbReference type="Pfam" id="PF05970"/>
    </source>
</evidence>
<feature type="domain" description="DNA helicase Pif1-like DEAD-box helicase" evidence="2">
    <location>
        <begin position="575"/>
        <end position="796"/>
    </location>
</feature>
<dbReference type="FunFam" id="3.40.50.300:FF:002884">
    <property type="entry name" value="ATP-dependent DNA helicase"/>
    <property type="match status" value="1"/>
</dbReference>
<dbReference type="GO" id="GO:0006281">
    <property type="term" value="P:DNA repair"/>
    <property type="evidence" value="ECO:0007669"/>
    <property type="project" value="UniProtKB-KW"/>
</dbReference>
<dbReference type="CDD" id="cd18809">
    <property type="entry name" value="SF1_C_RecD"/>
    <property type="match status" value="1"/>
</dbReference>
<comment type="catalytic activity">
    <reaction evidence="1">
        <text>ATP + H2O = ADP + phosphate + H(+)</text>
        <dbReference type="Rhea" id="RHEA:13065"/>
        <dbReference type="ChEBI" id="CHEBI:15377"/>
        <dbReference type="ChEBI" id="CHEBI:15378"/>
        <dbReference type="ChEBI" id="CHEBI:30616"/>
        <dbReference type="ChEBI" id="CHEBI:43474"/>
        <dbReference type="ChEBI" id="CHEBI:456216"/>
        <dbReference type="EC" id="5.6.2.3"/>
    </reaction>
</comment>
<dbReference type="GO" id="GO:0000723">
    <property type="term" value="P:telomere maintenance"/>
    <property type="evidence" value="ECO:0007669"/>
    <property type="project" value="InterPro"/>
</dbReference>
<evidence type="ECO:0000256" key="1">
    <source>
        <dbReference type="RuleBase" id="RU363044"/>
    </source>
</evidence>
<dbReference type="EC" id="5.6.2.3" evidence="1"/>
<dbReference type="RefSeq" id="XP_015933179.1">
    <property type="nucleotide sequence ID" value="XM_016077693.1"/>
</dbReference>
<dbReference type="AlphaFoldDB" id="A0A6P4BY42"/>
<dbReference type="GO" id="GO:0005524">
    <property type="term" value="F:ATP binding"/>
    <property type="evidence" value="ECO:0007669"/>
    <property type="project" value="UniProtKB-KW"/>
</dbReference>
<dbReference type="GO" id="GO:0016787">
    <property type="term" value="F:hydrolase activity"/>
    <property type="evidence" value="ECO:0007669"/>
    <property type="project" value="UniProtKB-KW"/>
</dbReference>
<comment type="similarity">
    <text evidence="1">Belongs to the helicase family.</text>
</comment>
<reference evidence="5" key="1">
    <citation type="journal article" date="2016" name="Nat. Genet.">
        <title>The genome sequences of Arachis duranensis and Arachis ipaensis, the diploid ancestors of cultivated peanut.</title>
        <authorList>
            <person name="Bertioli D.J."/>
            <person name="Cannon S.B."/>
            <person name="Froenicke L."/>
            <person name="Huang G."/>
            <person name="Farmer A.D."/>
            <person name="Cannon E.K."/>
            <person name="Liu X."/>
            <person name="Gao D."/>
            <person name="Clevenger J."/>
            <person name="Dash S."/>
            <person name="Ren L."/>
            <person name="Moretzsohn M.C."/>
            <person name="Shirasawa K."/>
            <person name="Huang W."/>
            <person name="Vidigal B."/>
            <person name="Abernathy B."/>
            <person name="Chu Y."/>
            <person name="Niederhuth C.E."/>
            <person name="Umale P."/>
            <person name="Araujo A.C."/>
            <person name="Kozik A."/>
            <person name="Kim K.D."/>
            <person name="Burow M.D."/>
            <person name="Varshney R.K."/>
            <person name="Wang X."/>
            <person name="Zhang X."/>
            <person name="Barkley N."/>
            <person name="Guimaraes P.M."/>
            <person name="Isobe S."/>
            <person name="Guo B."/>
            <person name="Liao B."/>
            <person name="Stalker H.T."/>
            <person name="Schmitz R.J."/>
            <person name="Scheffler B.E."/>
            <person name="Leal-Bertioli S.C."/>
            <person name="Xun X."/>
            <person name="Jackson S.A."/>
            <person name="Michelmore R."/>
            <person name="Ozias-Akins P."/>
        </authorList>
    </citation>
    <scope>NUCLEOTIDE SEQUENCE [LARGE SCALE GENOMIC DNA]</scope>
    <source>
        <strain evidence="5">cv. V14167</strain>
    </source>
</reference>
<keyword evidence="1" id="KW-0378">Hydrolase</keyword>